<dbReference type="Pfam" id="PF07798">
    <property type="entry name" value="CCDC90-like"/>
    <property type="match status" value="1"/>
</dbReference>
<dbReference type="AlphaFoldDB" id="A0A5M3MTF2"/>
<evidence type="ECO:0008006" key="11">
    <source>
        <dbReference type="Google" id="ProtNLM"/>
    </source>
</evidence>
<evidence type="ECO:0000256" key="6">
    <source>
        <dbReference type="ARBA" id="ARBA00023128"/>
    </source>
</evidence>
<comment type="subcellular location">
    <subcellularLocation>
        <location evidence="2">Membrane</location>
    </subcellularLocation>
    <subcellularLocation>
        <location evidence="1">Mitochondrion</location>
    </subcellularLocation>
</comment>
<organism evidence="9 10">
    <name type="scientific">Coniophora puteana (strain RWD-64-598)</name>
    <name type="common">Brown rot fungus</name>
    <dbReference type="NCBI Taxonomy" id="741705"/>
    <lineage>
        <taxon>Eukaryota</taxon>
        <taxon>Fungi</taxon>
        <taxon>Dikarya</taxon>
        <taxon>Basidiomycota</taxon>
        <taxon>Agaricomycotina</taxon>
        <taxon>Agaricomycetes</taxon>
        <taxon>Agaricomycetidae</taxon>
        <taxon>Boletales</taxon>
        <taxon>Coniophorineae</taxon>
        <taxon>Coniophoraceae</taxon>
        <taxon>Coniophora</taxon>
    </lineage>
</organism>
<evidence type="ECO:0000256" key="7">
    <source>
        <dbReference type="ARBA" id="ARBA00023136"/>
    </source>
</evidence>
<feature type="compositionally biased region" description="Pro residues" evidence="8">
    <location>
        <begin position="282"/>
        <end position="295"/>
    </location>
</feature>
<feature type="compositionally biased region" description="Polar residues" evidence="8">
    <location>
        <begin position="77"/>
        <end position="88"/>
    </location>
</feature>
<protein>
    <recommendedName>
        <fullName evidence="11">DUF1640-domain-containing protein</fullName>
    </recommendedName>
</protein>
<dbReference type="GO" id="GO:0005739">
    <property type="term" value="C:mitochondrion"/>
    <property type="evidence" value="ECO:0007669"/>
    <property type="project" value="UniProtKB-SubCell"/>
</dbReference>
<evidence type="ECO:0000256" key="1">
    <source>
        <dbReference type="ARBA" id="ARBA00004173"/>
    </source>
</evidence>
<keyword evidence="4" id="KW-1133">Transmembrane helix</keyword>
<dbReference type="OMA" id="TSAFMII"/>
<feature type="region of interest" description="Disordered" evidence="8">
    <location>
        <begin position="1"/>
        <end position="97"/>
    </location>
</feature>
<keyword evidence="10" id="KW-1185">Reference proteome</keyword>
<dbReference type="Gene3D" id="1.20.5.340">
    <property type="match status" value="1"/>
</dbReference>
<feature type="region of interest" description="Disordered" evidence="8">
    <location>
        <begin position="277"/>
        <end position="307"/>
    </location>
</feature>
<dbReference type="PANTHER" id="PTHR14360:SF12">
    <property type="entry name" value="MOZ PROTEIN REPRESENTS A CHROMATIN-ASSOCIATED ACETYLTRANSFERASE"/>
    <property type="match status" value="1"/>
</dbReference>
<dbReference type="KEGG" id="cput:CONPUDRAFT_103467"/>
<keyword evidence="3" id="KW-0812">Transmembrane</keyword>
<name>A0A5M3MTF2_CONPW</name>
<keyword evidence="5" id="KW-0175">Coiled coil</keyword>
<feature type="compositionally biased region" description="Polar residues" evidence="8">
    <location>
        <begin position="26"/>
        <end position="57"/>
    </location>
</feature>
<dbReference type="OrthoDB" id="1552at2759"/>
<evidence type="ECO:0000256" key="4">
    <source>
        <dbReference type="ARBA" id="ARBA00022989"/>
    </source>
</evidence>
<feature type="compositionally biased region" description="Polar residues" evidence="8">
    <location>
        <begin position="296"/>
        <end position="307"/>
    </location>
</feature>
<keyword evidence="6" id="KW-0496">Mitochondrion</keyword>
<evidence type="ECO:0000313" key="10">
    <source>
        <dbReference type="Proteomes" id="UP000053558"/>
    </source>
</evidence>
<dbReference type="RefSeq" id="XP_007768060.1">
    <property type="nucleotide sequence ID" value="XM_007769870.1"/>
</dbReference>
<evidence type="ECO:0000256" key="8">
    <source>
        <dbReference type="SAM" id="MobiDB-lite"/>
    </source>
</evidence>
<dbReference type="PANTHER" id="PTHR14360">
    <property type="entry name" value="PROTEIN FMP32, MITOCHONDRIAL"/>
    <property type="match status" value="1"/>
</dbReference>
<sequence>MDGSISLVHPKDPRSGSAHPRASAPTEPSSSSQDPPETEQSSSTIMSPSTPDANNSGPPFPGSPTYGFGDGDVSGLPVSQNPSQQHQRNQNDRPVYLSPPFHTYQFFAALERTFPTPTARNLMRATRALLVDRIGRVRREGLTVQDLENQAYLFKAALSELRSEMSMRTKNEGATIRTATAALRREVDRLDIKMKEDLGRLKHEIQMELDSSKGESRADANQQEVVIEEILSKSVVRVGELRATMEEVRWDNMRKGVMALSGFLVLIFLSMEFWKSNASQPRPTPHTDPSRPPPTNASTQTDELLSS</sequence>
<gene>
    <name evidence="9" type="ORF">CONPUDRAFT_103467</name>
</gene>
<dbReference type="GeneID" id="19198422"/>
<keyword evidence="7" id="KW-0472">Membrane</keyword>
<proteinExistence type="predicted"/>
<dbReference type="EMBL" id="JH711577">
    <property type="protein sequence ID" value="EIW82376.1"/>
    <property type="molecule type" value="Genomic_DNA"/>
</dbReference>
<dbReference type="InterPro" id="IPR024461">
    <property type="entry name" value="CCDC90-like"/>
</dbReference>
<reference evidence="10" key="1">
    <citation type="journal article" date="2012" name="Science">
        <title>The Paleozoic origin of enzymatic lignin decomposition reconstructed from 31 fungal genomes.</title>
        <authorList>
            <person name="Floudas D."/>
            <person name="Binder M."/>
            <person name="Riley R."/>
            <person name="Barry K."/>
            <person name="Blanchette R.A."/>
            <person name="Henrissat B."/>
            <person name="Martinez A.T."/>
            <person name="Otillar R."/>
            <person name="Spatafora J.W."/>
            <person name="Yadav J.S."/>
            <person name="Aerts A."/>
            <person name="Benoit I."/>
            <person name="Boyd A."/>
            <person name="Carlson A."/>
            <person name="Copeland A."/>
            <person name="Coutinho P.M."/>
            <person name="de Vries R.P."/>
            <person name="Ferreira P."/>
            <person name="Findley K."/>
            <person name="Foster B."/>
            <person name="Gaskell J."/>
            <person name="Glotzer D."/>
            <person name="Gorecki P."/>
            <person name="Heitman J."/>
            <person name="Hesse C."/>
            <person name="Hori C."/>
            <person name="Igarashi K."/>
            <person name="Jurgens J.A."/>
            <person name="Kallen N."/>
            <person name="Kersten P."/>
            <person name="Kohler A."/>
            <person name="Kuees U."/>
            <person name="Kumar T.K.A."/>
            <person name="Kuo A."/>
            <person name="LaButti K."/>
            <person name="Larrondo L.F."/>
            <person name="Lindquist E."/>
            <person name="Ling A."/>
            <person name="Lombard V."/>
            <person name="Lucas S."/>
            <person name="Lundell T."/>
            <person name="Martin R."/>
            <person name="McLaughlin D.J."/>
            <person name="Morgenstern I."/>
            <person name="Morin E."/>
            <person name="Murat C."/>
            <person name="Nagy L.G."/>
            <person name="Nolan M."/>
            <person name="Ohm R.A."/>
            <person name="Patyshakuliyeva A."/>
            <person name="Rokas A."/>
            <person name="Ruiz-Duenas F.J."/>
            <person name="Sabat G."/>
            <person name="Salamov A."/>
            <person name="Samejima M."/>
            <person name="Schmutz J."/>
            <person name="Slot J.C."/>
            <person name="St John F."/>
            <person name="Stenlid J."/>
            <person name="Sun H."/>
            <person name="Sun S."/>
            <person name="Syed K."/>
            <person name="Tsang A."/>
            <person name="Wiebenga A."/>
            <person name="Young D."/>
            <person name="Pisabarro A."/>
            <person name="Eastwood D.C."/>
            <person name="Martin F."/>
            <person name="Cullen D."/>
            <person name="Grigoriev I.V."/>
            <person name="Hibbett D.S."/>
        </authorList>
    </citation>
    <scope>NUCLEOTIDE SEQUENCE [LARGE SCALE GENOMIC DNA]</scope>
    <source>
        <strain evidence="10">RWD-64-598 SS2</strain>
    </source>
</reference>
<dbReference type="Proteomes" id="UP000053558">
    <property type="component" value="Unassembled WGS sequence"/>
</dbReference>
<dbReference type="GO" id="GO:0016020">
    <property type="term" value="C:membrane"/>
    <property type="evidence" value="ECO:0007669"/>
    <property type="project" value="UniProtKB-SubCell"/>
</dbReference>
<evidence type="ECO:0000256" key="2">
    <source>
        <dbReference type="ARBA" id="ARBA00004370"/>
    </source>
</evidence>
<evidence type="ECO:0000313" key="9">
    <source>
        <dbReference type="EMBL" id="EIW82376.1"/>
    </source>
</evidence>
<accession>A0A5M3MTF2</accession>
<evidence type="ECO:0000256" key="5">
    <source>
        <dbReference type="ARBA" id="ARBA00023054"/>
    </source>
</evidence>
<comment type="caution">
    <text evidence="9">The sequence shown here is derived from an EMBL/GenBank/DDBJ whole genome shotgun (WGS) entry which is preliminary data.</text>
</comment>
<evidence type="ECO:0000256" key="3">
    <source>
        <dbReference type="ARBA" id="ARBA00022692"/>
    </source>
</evidence>